<protein>
    <submittedName>
        <fullName evidence="2">Trypsin-like peptidase</fullName>
    </submittedName>
</protein>
<comment type="caution">
    <text evidence="2">The sequence shown here is derived from an EMBL/GenBank/DDBJ whole genome shotgun (WGS) entry which is preliminary data.</text>
</comment>
<dbReference type="GO" id="GO:0006508">
    <property type="term" value="P:proteolysis"/>
    <property type="evidence" value="ECO:0007669"/>
    <property type="project" value="InterPro"/>
</dbReference>
<dbReference type="SUPFAM" id="SSF50494">
    <property type="entry name" value="Trypsin-like serine proteases"/>
    <property type="match status" value="1"/>
</dbReference>
<dbReference type="EMBL" id="SNYM01000029">
    <property type="protein sequence ID" value="TDQ43422.1"/>
    <property type="molecule type" value="Genomic_DNA"/>
</dbReference>
<keyword evidence="1" id="KW-0732">Signal</keyword>
<dbReference type="Gene3D" id="2.40.10.120">
    <property type="match status" value="1"/>
</dbReference>
<evidence type="ECO:0000313" key="3">
    <source>
        <dbReference type="Proteomes" id="UP000295375"/>
    </source>
</evidence>
<dbReference type="InterPro" id="IPR001940">
    <property type="entry name" value="Peptidase_S1C"/>
</dbReference>
<feature type="signal peptide" evidence="1">
    <location>
        <begin position="1"/>
        <end position="20"/>
    </location>
</feature>
<dbReference type="OrthoDB" id="8581982at2"/>
<dbReference type="InterPro" id="IPR009003">
    <property type="entry name" value="Peptidase_S1_PA"/>
</dbReference>
<dbReference type="PANTHER" id="PTHR43019:SF23">
    <property type="entry name" value="PROTEASE DO-LIKE 5, CHLOROPLASTIC"/>
    <property type="match status" value="1"/>
</dbReference>
<sequence length="418" mass="46331">MLLRKCFALFALCLAPSLFAADIAQQLYADHQDSIYRIDVITVGSDQKSSLGTGFVIARDDLLASNFHVVSDAVHEPEKHRLEWVSVDGRRGPLKIIAVDVVHDLSLLQAEQDMGTPLHTTGLPDKGTALFSLGHPLGLDLAIVNGSNNGLLEKALYDKIHFSGNINPGMSGGPAINAEGKVVGVNVATAGEAVGFLVPAKFLDELIQLAEKTEFKPVFDLQAMLREQLLSNQQKLIDDIFAAEWKTQTLGKFTVPSTLLSRMDCWGDTDEVSEKHPYVEIASNCSGQDNIFLSGRQRAGEISYQFFWLETETLSPRAFYQLYENQHNSTFQSGANEKDVGNWTCSIHFVELSGQSFKANVCARPYKRYADLTDFMVLMAMTGHPQRGFMFTLDLSAVTLDNGMKLFQALLERFQWQP</sequence>
<evidence type="ECO:0000256" key="1">
    <source>
        <dbReference type="SAM" id="SignalP"/>
    </source>
</evidence>
<name>A0A4R6UBU7_9GAMM</name>
<dbReference type="PRINTS" id="PR00834">
    <property type="entry name" value="PROTEASES2C"/>
</dbReference>
<proteinExistence type="predicted"/>
<gene>
    <name evidence="2" type="ORF">EV696_12912</name>
</gene>
<dbReference type="PANTHER" id="PTHR43019">
    <property type="entry name" value="SERINE ENDOPROTEASE DEGS"/>
    <property type="match status" value="1"/>
</dbReference>
<dbReference type="GO" id="GO:0004252">
    <property type="term" value="F:serine-type endopeptidase activity"/>
    <property type="evidence" value="ECO:0007669"/>
    <property type="project" value="InterPro"/>
</dbReference>
<dbReference type="RefSeq" id="WP_133593625.1">
    <property type="nucleotide sequence ID" value="NZ_CP037953.1"/>
</dbReference>
<dbReference type="Proteomes" id="UP000295375">
    <property type="component" value="Unassembled WGS sequence"/>
</dbReference>
<keyword evidence="3" id="KW-1185">Reference proteome</keyword>
<organism evidence="2 3">
    <name type="scientific">Permianibacter aggregans</name>
    <dbReference type="NCBI Taxonomy" id="1510150"/>
    <lineage>
        <taxon>Bacteria</taxon>
        <taxon>Pseudomonadati</taxon>
        <taxon>Pseudomonadota</taxon>
        <taxon>Gammaproteobacteria</taxon>
        <taxon>Pseudomonadales</taxon>
        <taxon>Pseudomonadaceae</taxon>
        <taxon>Permianibacter</taxon>
    </lineage>
</organism>
<dbReference type="Pfam" id="PF13365">
    <property type="entry name" value="Trypsin_2"/>
    <property type="match status" value="1"/>
</dbReference>
<dbReference type="AlphaFoldDB" id="A0A4R6UBU7"/>
<feature type="chain" id="PRO_5020301153" evidence="1">
    <location>
        <begin position="21"/>
        <end position="418"/>
    </location>
</feature>
<reference evidence="2 3" key="1">
    <citation type="submission" date="2019-03" db="EMBL/GenBank/DDBJ databases">
        <title>Genomic Encyclopedia of Type Strains, Phase IV (KMG-IV): sequencing the most valuable type-strain genomes for metagenomic binning, comparative biology and taxonomic classification.</title>
        <authorList>
            <person name="Goeker M."/>
        </authorList>
    </citation>
    <scope>NUCLEOTIDE SEQUENCE [LARGE SCALE GENOMIC DNA]</scope>
    <source>
        <strain evidence="2 3">DSM 103792</strain>
    </source>
</reference>
<evidence type="ECO:0000313" key="2">
    <source>
        <dbReference type="EMBL" id="TDQ43422.1"/>
    </source>
</evidence>
<accession>A0A4R6UBU7</accession>